<evidence type="ECO:0000256" key="5">
    <source>
        <dbReference type="ARBA" id="ARBA00023239"/>
    </source>
</evidence>
<keyword evidence="6 7" id="KW-0961">Cell wall biogenesis/degradation</keyword>
<keyword evidence="4 7" id="KW-0472">Membrane</keyword>
<keyword evidence="7" id="KW-0997">Cell inner membrane</keyword>
<accession>A0A839HJ65</accession>
<protein>
    <recommendedName>
        <fullName evidence="7">Endolytic murein transglycosylase</fullName>
        <ecNumber evidence="7">4.2.2.29</ecNumber>
    </recommendedName>
    <alternativeName>
        <fullName evidence="7">Peptidoglycan lytic transglycosylase</fullName>
    </alternativeName>
    <alternativeName>
        <fullName evidence="7">Peptidoglycan polymerization terminase</fullName>
    </alternativeName>
</protein>
<name>A0A839HJ65_9GAMM</name>
<evidence type="ECO:0000256" key="6">
    <source>
        <dbReference type="ARBA" id="ARBA00023316"/>
    </source>
</evidence>
<comment type="similarity">
    <text evidence="7">Belongs to the transglycosylase MltG family.</text>
</comment>
<dbReference type="Gene3D" id="3.30.160.60">
    <property type="entry name" value="Classic Zinc Finger"/>
    <property type="match status" value="1"/>
</dbReference>
<dbReference type="RefSeq" id="WP_182583683.1">
    <property type="nucleotide sequence ID" value="NZ_JABVCQ010000013.1"/>
</dbReference>
<dbReference type="Proteomes" id="UP000548632">
    <property type="component" value="Unassembled WGS sequence"/>
</dbReference>
<gene>
    <name evidence="7 8" type="primary">mltG</name>
    <name evidence="8" type="ORF">HUK38_07380</name>
</gene>
<dbReference type="EMBL" id="JABVCQ010000013">
    <property type="protein sequence ID" value="MBB1126052.1"/>
    <property type="molecule type" value="Genomic_DNA"/>
</dbReference>
<dbReference type="PANTHER" id="PTHR30518">
    <property type="entry name" value="ENDOLYTIC MUREIN TRANSGLYCOSYLASE"/>
    <property type="match status" value="1"/>
</dbReference>
<keyword evidence="9" id="KW-1185">Reference proteome</keyword>
<dbReference type="AlphaFoldDB" id="A0A839HJ65"/>
<comment type="caution">
    <text evidence="8">The sequence shown here is derived from an EMBL/GenBank/DDBJ whole genome shotgun (WGS) entry which is preliminary data.</text>
</comment>
<comment type="function">
    <text evidence="7">Functions as a peptidoglycan terminase that cleaves nascent peptidoglycan strands endolytically to terminate their elongation.</text>
</comment>
<evidence type="ECO:0000256" key="4">
    <source>
        <dbReference type="ARBA" id="ARBA00023136"/>
    </source>
</evidence>
<dbReference type="InterPro" id="IPR003770">
    <property type="entry name" value="MLTG-like"/>
</dbReference>
<dbReference type="GO" id="GO:0005886">
    <property type="term" value="C:plasma membrane"/>
    <property type="evidence" value="ECO:0007669"/>
    <property type="project" value="UniProtKB-SubCell"/>
</dbReference>
<evidence type="ECO:0000256" key="1">
    <source>
        <dbReference type="ARBA" id="ARBA00022475"/>
    </source>
</evidence>
<comment type="catalytic activity">
    <reaction evidence="7">
        <text>a peptidoglycan chain = a peptidoglycan chain with N-acetyl-1,6-anhydromuramyl-[peptide] at the reducing end + a peptidoglycan chain with N-acetylglucosamine at the non-reducing end.</text>
        <dbReference type="EC" id="4.2.2.29"/>
    </reaction>
</comment>
<evidence type="ECO:0000256" key="7">
    <source>
        <dbReference type="HAMAP-Rule" id="MF_02065"/>
    </source>
</evidence>
<dbReference type="GO" id="GO:0008932">
    <property type="term" value="F:lytic endotransglycosylase activity"/>
    <property type="evidence" value="ECO:0007669"/>
    <property type="project" value="UniProtKB-UniRule"/>
</dbReference>
<dbReference type="EC" id="4.2.2.29" evidence="7"/>
<dbReference type="Pfam" id="PF02618">
    <property type="entry name" value="YceG"/>
    <property type="match status" value="1"/>
</dbReference>
<dbReference type="CDD" id="cd08010">
    <property type="entry name" value="MltG_like"/>
    <property type="match status" value="1"/>
</dbReference>
<proteinExistence type="inferred from homology"/>
<keyword evidence="1 7" id="KW-1003">Cell membrane</keyword>
<dbReference type="HAMAP" id="MF_02065">
    <property type="entry name" value="MltG"/>
    <property type="match status" value="1"/>
</dbReference>
<evidence type="ECO:0000313" key="9">
    <source>
        <dbReference type="Proteomes" id="UP000548632"/>
    </source>
</evidence>
<organism evidence="8 9">
    <name type="scientific">Thiospirillum jenense</name>
    <dbReference type="NCBI Taxonomy" id="1653858"/>
    <lineage>
        <taxon>Bacteria</taxon>
        <taxon>Pseudomonadati</taxon>
        <taxon>Pseudomonadota</taxon>
        <taxon>Gammaproteobacteria</taxon>
        <taxon>Chromatiales</taxon>
        <taxon>Chromatiaceae</taxon>
        <taxon>Thiospirillum</taxon>
    </lineage>
</organism>
<dbReference type="GO" id="GO:0071555">
    <property type="term" value="P:cell wall organization"/>
    <property type="evidence" value="ECO:0007669"/>
    <property type="project" value="UniProtKB-KW"/>
</dbReference>
<feature type="transmembrane region" description="Helical" evidence="7">
    <location>
        <begin position="21"/>
        <end position="43"/>
    </location>
</feature>
<feature type="site" description="Important for catalytic activity" evidence="7">
    <location>
        <position position="239"/>
    </location>
</feature>
<keyword evidence="2 7" id="KW-0812">Transmembrane</keyword>
<dbReference type="NCBIfam" id="TIGR00247">
    <property type="entry name" value="endolytic transglycosylase MltG"/>
    <property type="match status" value="1"/>
</dbReference>
<comment type="subcellular location">
    <subcellularLocation>
        <location evidence="7">Cell inner membrane</location>
        <topology evidence="7">Single-pass membrane protein</topology>
    </subcellularLocation>
</comment>
<reference evidence="8 9" key="1">
    <citation type="journal article" date="2020" name="Arch. Microbiol.">
        <title>The genome sequence of the giant phototrophic gammaproteobacterium Thiospirillum jenense gives insight into its physiological properties and phylogenetic relationships.</title>
        <authorList>
            <person name="Imhoff J.F."/>
            <person name="Meyer T.E."/>
            <person name="Kyndt J.A."/>
        </authorList>
    </citation>
    <scope>NUCLEOTIDE SEQUENCE [LARGE SCALE GENOMIC DNA]</scope>
    <source>
        <strain evidence="8 9">DSM 216</strain>
    </source>
</reference>
<keyword evidence="5 7" id="KW-0456">Lyase</keyword>
<dbReference type="PANTHER" id="PTHR30518:SF2">
    <property type="entry name" value="ENDOLYTIC MUREIN TRANSGLYCOSYLASE"/>
    <property type="match status" value="1"/>
</dbReference>
<dbReference type="GO" id="GO:0009252">
    <property type="term" value="P:peptidoglycan biosynthetic process"/>
    <property type="evidence" value="ECO:0007669"/>
    <property type="project" value="UniProtKB-UniRule"/>
</dbReference>
<evidence type="ECO:0000313" key="8">
    <source>
        <dbReference type="EMBL" id="MBB1126052.1"/>
    </source>
</evidence>
<dbReference type="Gene3D" id="3.30.1490.480">
    <property type="entry name" value="Endolytic murein transglycosylase"/>
    <property type="match status" value="1"/>
</dbReference>
<evidence type="ECO:0000256" key="3">
    <source>
        <dbReference type="ARBA" id="ARBA00022989"/>
    </source>
</evidence>
<evidence type="ECO:0000256" key="2">
    <source>
        <dbReference type="ARBA" id="ARBA00022692"/>
    </source>
</evidence>
<sequence>MTATRRGVSPPPPRLKPRHLITGNCIVLSIILIAIAVGGWSVWRDYQQFLITPFIAADQPARVLNVPKGMNVRTLAQQLVSDQLMSHPHYFIALAYEHGKARSIKAGEYAIAPGMVPRQLLDRIVAGQSIQYSVTFIEGWRYRDALAAIARQPVFHSELSNQPAAIIAEKLGIDGDHPEGWLFPDTYYFQRGMTDTVIVRRAHQKMQRVLAAEWALRQPDLPLKTPYEALILASIIEKETGLARERPAIAGVFIRRLRLGMKLQTDPTVIYGLGDEYTGNLRRADLERDTPYNTYTRRGLPPTPIALPGRASLKAALKPQDDGSVYFVARGDGSHYFSKTLPEHQCAVRRYQLGMECDPRRYR</sequence>
<keyword evidence="3 7" id="KW-1133">Transmembrane helix</keyword>